<dbReference type="InterPro" id="IPR032567">
    <property type="entry name" value="RTL1-rel"/>
</dbReference>
<dbReference type="Proteomes" id="UP001274896">
    <property type="component" value="Unassembled WGS sequence"/>
</dbReference>
<reference evidence="1" key="1">
    <citation type="submission" date="2023-06" db="EMBL/GenBank/DDBJ databases">
        <title>Male Hemibagrus guttatus genome.</title>
        <authorList>
            <person name="Bian C."/>
        </authorList>
    </citation>
    <scope>NUCLEOTIDE SEQUENCE</scope>
    <source>
        <strain evidence="1">Male_cb2023</strain>
        <tissue evidence="1">Muscle</tissue>
    </source>
</reference>
<evidence type="ECO:0000313" key="2">
    <source>
        <dbReference type="Proteomes" id="UP001274896"/>
    </source>
</evidence>
<dbReference type="SUPFAM" id="SSF56672">
    <property type="entry name" value="DNA/RNA polymerases"/>
    <property type="match status" value="1"/>
</dbReference>
<organism evidence="1 2">
    <name type="scientific">Hemibagrus guttatus</name>
    <dbReference type="NCBI Taxonomy" id="175788"/>
    <lineage>
        <taxon>Eukaryota</taxon>
        <taxon>Metazoa</taxon>
        <taxon>Chordata</taxon>
        <taxon>Craniata</taxon>
        <taxon>Vertebrata</taxon>
        <taxon>Euteleostomi</taxon>
        <taxon>Actinopterygii</taxon>
        <taxon>Neopterygii</taxon>
        <taxon>Teleostei</taxon>
        <taxon>Ostariophysi</taxon>
        <taxon>Siluriformes</taxon>
        <taxon>Bagridae</taxon>
        <taxon>Hemibagrus</taxon>
    </lineage>
</organism>
<dbReference type="PANTHER" id="PTHR15503">
    <property type="entry name" value="LDOC1 RELATED"/>
    <property type="match status" value="1"/>
</dbReference>
<protein>
    <submittedName>
        <fullName evidence="1">Uncharacterized protein</fullName>
    </submittedName>
</protein>
<gene>
    <name evidence="1" type="ORF">QTP70_002935</name>
</gene>
<name>A0AAE0QBL7_9TELE</name>
<dbReference type="PANTHER" id="PTHR15503:SF22">
    <property type="entry name" value="TRANSPOSON TY3-I GAG POLYPROTEIN"/>
    <property type="match status" value="1"/>
</dbReference>
<dbReference type="AlphaFoldDB" id="A0AAE0QBL7"/>
<evidence type="ECO:0000313" key="1">
    <source>
        <dbReference type="EMBL" id="KAK3517290.1"/>
    </source>
</evidence>
<dbReference type="InterPro" id="IPR043502">
    <property type="entry name" value="DNA/RNA_pol_sf"/>
</dbReference>
<dbReference type="Gene3D" id="3.10.10.10">
    <property type="entry name" value="HIV Type 1 Reverse Transcriptase, subunit A, domain 1"/>
    <property type="match status" value="1"/>
</dbReference>
<keyword evidence="2" id="KW-1185">Reference proteome</keyword>
<accession>A0AAE0QBL7</accession>
<dbReference type="EMBL" id="JAUCMX010000018">
    <property type="protein sequence ID" value="KAK3517290.1"/>
    <property type="molecule type" value="Genomic_DNA"/>
</dbReference>
<sequence length="192" mass="21832">MAMDNRPIGEGLITCQTLPLTLQVSLLHHEETPFYVISLPTIPIIMGFHWLQCYVPHISWKERELTRWSPHCLSHCLRNVLTWVCHTTSIETPSTTDATIIPREYWSLLEVFSKEKVTQLPPHRSRDCAIDLLPNTMPPKSKVYPLLLPESKAMDEYIKEALASGYIRPSISPAAASFFFVEKKDGGLCPCI</sequence>
<proteinExistence type="predicted"/>
<comment type="caution">
    <text evidence="1">The sequence shown here is derived from an EMBL/GenBank/DDBJ whole genome shotgun (WGS) entry which is preliminary data.</text>
</comment>